<dbReference type="InterPro" id="IPR019554">
    <property type="entry name" value="Soluble_ligand-bd"/>
</dbReference>
<feature type="compositionally biased region" description="Basic and acidic residues" evidence="1">
    <location>
        <begin position="28"/>
        <end position="39"/>
    </location>
</feature>
<dbReference type="Gene3D" id="3.10.560.10">
    <property type="entry name" value="Outer membrane lipoprotein wza domain like"/>
    <property type="match status" value="1"/>
</dbReference>
<dbReference type="SUPFAM" id="SSF47781">
    <property type="entry name" value="RuvA domain 2-like"/>
    <property type="match status" value="1"/>
</dbReference>
<dbReference type="SMART" id="SM00278">
    <property type="entry name" value="HhH1"/>
    <property type="match status" value="2"/>
</dbReference>
<dbReference type="InterPro" id="IPR010994">
    <property type="entry name" value="RuvA_2-like"/>
</dbReference>
<evidence type="ECO:0000313" key="3">
    <source>
        <dbReference type="EMBL" id="MEV0969340.1"/>
    </source>
</evidence>
<name>A0ABV3GCH5_MICGL</name>
<keyword evidence="4" id="KW-1185">Reference proteome</keyword>
<dbReference type="Proteomes" id="UP001551675">
    <property type="component" value="Unassembled WGS sequence"/>
</dbReference>
<accession>A0ABV3GCH5</accession>
<proteinExistence type="predicted"/>
<feature type="domain" description="Helix-hairpin-helix DNA-binding motif class 1" evidence="2">
    <location>
        <begin position="271"/>
        <end position="290"/>
    </location>
</feature>
<dbReference type="PANTHER" id="PTHR21180:SF32">
    <property type="entry name" value="ENDONUCLEASE_EXONUCLEASE_PHOSPHATASE FAMILY DOMAIN-CONTAINING PROTEIN 1"/>
    <property type="match status" value="1"/>
</dbReference>
<dbReference type="Gene3D" id="1.10.150.280">
    <property type="entry name" value="AF1531-like domain"/>
    <property type="match status" value="1"/>
</dbReference>
<dbReference type="RefSeq" id="WP_061257579.1">
    <property type="nucleotide sequence ID" value="NZ_JBFALK010000005.1"/>
</dbReference>
<protein>
    <submittedName>
        <fullName evidence="3">ComEA family DNA-binding protein</fullName>
    </submittedName>
</protein>
<evidence type="ECO:0000259" key="2">
    <source>
        <dbReference type="SMART" id="SM00278"/>
    </source>
</evidence>
<feature type="domain" description="Helix-hairpin-helix DNA-binding motif class 1" evidence="2">
    <location>
        <begin position="241"/>
        <end position="260"/>
    </location>
</feature>
<dbReference type="GO" id="GO:0003677">
    <property type="term" value="F:DNA binding"/>
    <property type="evidence" value="ECO:0007669"/>
    <property type="project" value="UniProtKB-KW"/>
</dbReference>
<comment type="caution">
    <text evidence="3">The sequence shown here is derived from an EMBL/GenBank/DDBJ whole genome shotgun (WGS) entry which is preliminary data.</text>
</comment>
<evidence type="ECO:0000313" key="4">
    <source>
        <dbReference type="Proteomes" id="UP001551675"/>
    </source>
</evidence>
<gene>
    <name evidence="3" type="ORF">AB0I59_11955</name>
</gene>
<reference evidence="3 4" key="1">
    <citation type="submission" date="2024-06" db="EMBL/GenBank/DDBJ databases">
        <title>The Natural Products Discovery Center: Release of the First 8490 Sequenced Strains for Exploring Actinobacteria Biosynthetic Diversity.</title>
        <authorList>
            <person name="Kalkreuter E."/>
            <person name="Kautsar S.A."/>
            <person name="Yang D."/>
            <person name="Bader C.D."/>
            <person name="Teijaro C.N."/>
            <person name="Fluegel L."/>
            <person name="Davis C.M."/>
            <person name="Simpson J.R."/>
            <person name="Lauterbach L."/>
            <person name="Steele A.D."/>
            <person name="Gui C."/>
            <person name="Meng S."/>
            <person name="Li G."/>
            <person name="Viehrig K."/>
            <person name="Ye F."/>
            <person name="Su P."/>
            <person name="Kiefer A.F."/>
            <person name="Nichols A."/>
            <person name="Cepeda A.J."/>
            <person name="Yan W."/>
            <person name="Fan B."/>
            <person name="Jiang Y."/>
            <person name="Adhikari A."/>
            <person name="Zheng C.-J."/>
            <person name="Schuster L."/>
            <person name="Cowan T.M."/>
            <person name="Smanski M.J."/>
            <person name="Chevrette M.G."/>
            <person name="De Carvalho L.P.S."/>
            <person name="Shen B."/>
        </authorList>
    </citation>
    <scope>NUCLEOTIDE SEQUENCE [LARGE SCALE GENOMIC DNA]</scope>
    <source>
        <strain evidence="3 4">NPDC050100</strain>
    </source>
</reference>
<feature type="region of interest" description="Disordered" evidence="1">
    <location>
        <begin position="1"/>
        <end position="50"/>
    </location>
</feature>
<dbReference type="InterPro" id="IPR051675">
    <property type="entry name" value="Endo/Exo/Phosphatase_dom_1"/>
</dbReference>
<dbReference type="EMBL" id="JBFALK010000005">
    <property type="protein sequence ID" value="MEV0969340.1"/>
    <property type="molecule type" value="Genomic_DNA"/>
</dbReference>
<evidence type="ECO:0000256" key="1">
    <source>
        <dbReference type="SAM" id="MobiDB-lite"/>
    </source>
</evidence>
<organism evidence="3 4">
    <name type="scientific">Microtetraspora glauca</name>
    <dbReference type="NCBI Taxonomy" id="1996"/>
    <lineage>
        <taxon>Bacteria</taxon>
        <taxon>Bacillati</taxon>
        <taxon>Actinomycetota</taxon>
        <taxon>Actinomycetes</taxon>
        <taxon>Streptosporangiales</taxon>
        <taxon>Streptosporangiaceae</taxon>
        <taxon>Microtetraspora</taxon>
    </lineage>
</organism>
<dbReference type="InterPro" id="IPR003583">
    <property type="entry name" value="Hlx-hairpin-Hlx_DNA-bd_motif"/>
</dbReference>
<keyword evidence="3" id="KW-0238">DNA-binding</keyword>
<dbReference type="Pfam" id="PF10531">
    <property type="entry name" value="SLBB"/>
    <property type="match status" value="1"/>
</dbReference>
<sequence length="293" mass="29275">MDIAMLPVDDSRRGAGSGGEWADPGPRPMKDEAAQDDHCLPPTPPERIGSTWRENALSRGRAVLDGSSALKETMPLLDPGRPGLRVLVLLGFLAAAVAGIYAWRSQPVAEPVTPPVPSGAGAISADGAAARAVLPGAGPGAASGAASGPTSLSQAAGVTVHVTGKVRKPGVLTLATGARVVDAIEAAGGARAGASSDGLNLARRLVDGEQIVVGVPAPPGAPAGTGAGGITTLSLSSATLDQLQDLPGVGEVLAQRIVEYRDAHGGFQSIDQLQDVSGIGPQKFADLKGRVTP</sequence>
<dbReference type="Pfam" id="PF12836">
    <property type="entry name" value="HHH_3"/>
    <property type="match status" value="1"/>
</dbReference>
<dbReference type="PANTHER" id="PTHR21180">
    <property type="entry name" value="ENDONUCLEASE/EXONUCLEASE/PHOSPHATASE FAMILY DOMAIN-CONTAINING PROTEIN 1"/>
    <property type="match status" value="1"/>
</dbReference>